<dbReference type="InterPro" id="IPR000374">
    <property type="entry name" value="PC_trans"/>
</dbReference>
<comment type="pathway">
    <text evidence="7">Phospholipid metabolism; CDP-diacylglycerol biosynthesis; CDP-diacylglycerol from sn-glycerol 3-phosphate: step 3/3.</text>
</comment>
<dbReference type="GO" id="GO:0016024">
    <property type="term" value="P:CDP-diacylglycerol biosynthetic process"/>
    <property type="evidence" value="ECO:0007669"/>
    <property type="project" value="UniProtKB-UniPathway"/>
</dbReference>
<protein>
    <recommendedName>
        <fullName evidence="7">Phosphatidate cytidylyltransferase</fullName>
        <ecNumber evidence="7">2.7.7.41</ecNumber>
    </recommendedName>
</protein>
<comment type="catalytic activity">
    <reaction evidence="7">
        <text>a 1,2-diacyl-sn-glycero-3-phosphate + CTP + H(+) = a CDP-1,2-diacyl-sn-glycerol + diphosphate</text>
        <dbReference type="Rhea" id="RHEA:16229"/>
        <dbReference type="ChEBI" id="CHEBI:15378"/>
        <dbReference type="ChEBI" id="CHEBI:33019"/>
        <dbReference type="ChEBI" id="CHEBI:37563"/>
        <dbReference type="ChEBI" id="CHEBI:58332"/>
        <dbReference type="ChEBI" id="CHEBI:58608"/>
        <dbReference type="EC" id="2.7.7.41"/>
    </reaction>
</comment>
<dbReference type="Proteomes" id="UP000199169">
    <property type="component" value="Unassembled WGS sequence"/>
</dbReference>
<dbReference type="EMBL" id="FLQX01000095">
    <property type="protein sequence ID" value="SBT05271.1"/>
    <property type="molecule type" value="Genomic_DNA"/>
</dbReference>
<evidence type="ECO:0000256" key="8">
    <source>
        <dbReference type="SAM" id="Phobius"/>
    </source>
</evidence>
<evidence type="ECO:0000256" key="6">
    <source>
        <dbReference type="ARBA" id="ARBA00023136"/>
    </source>
</evidence>
<evidence type="ECO:0000256" key="3">
    <source>
        <dbReference type="ARBA" id="ARBA00022679"/>
    </source>
</evidence>
<dbReference type="PANTHER" id="PTHR43535:SF1">
    <property type="entry name" value="PHOSPHATIDATE CYTIDYLYLTRANSFERASE"/>
    <property type="match status" value="1"/>
</dbReference>
<evidence type="ECO:0000256" key="1">
    <source>
        <dbReference type="ARBA" id="ARBA00004141"/>
    </source>
</evidence>
<feature type="transmembrane region" description="Helical" evidence="8">
    <location>
        <begin position="264"/>
        <end position="284"/>
    </location>
</feature>
<dbReference type="GO" id="GO:0005886">
    <property type="term" value="C:plasma membrane"/>
    <property type="evidence" value="ECO:0007669"/>
    <property type="project" value="TreeGrafter"/>
</dbReference>
<dbReference type="PANTHER" id="PTHR43535">
    <property type="entry name" value="PHOSPHATIDATE CYTIDYLYLTRANSFERASE"/>
    <property type="match status" value="1"/>
</dbReference>
<sequence length="327" mass="35072">MTHDHWPALDEEAWLLVAGIASVLVIASLLGCLLKITVARRATHATIDNAISRINSWWVIAIVVGFALLCGRSGVTLLFALVSLAALREFVAAGIPNMPDVPGSYPRAIIPGTVLLIVPLQYLLVWKGSYLLFTALIPCLVWVVLPILGGLLSARIPGLQSRMHTLQAGLLICVFSISHIPALLTLQIDGHPERNGYLLIYLLLVVQASDVLQYLWGRLAGRHLITPGLSPSKTVEGTVGGIVTATVLGAGLSSLTPFTIVEGTLISLLITLLGFASGLAMSAVKRRRGIKDWGSLIPGHGGILDRIDSLFLPAPAFYYLLRYGWAN</sequence>
<organism evidence="9 10">
    <name type="scientific">Candidatus Accumulibacter aalborgensis</name>
    <dbReference type="NCBI Taxonomy" id="1860102"/>
    <lineage>
        <taxon>Bacteria</taxon>
        <taxon>Pseudomonadati</taxon>
        <taxon>Pseudomonadota</taxon>
        <taxon>Betaproteobacteria</taxon>
        <taxon>Candidatus Accumulibacter</taxon>
    </lineage>
</organism>
<evidence type="ECO:0000313" key="9">
    <source>
        <dbReference type="EMBL" id="SBT05271.1"/>
    </source>
</evidence>
<name>A0A1A8XKR4_9PROT</name>
<dbReference type="UniPathway" id="UPA00557">
    <property type="reaction ID" value="UER00614"/>
</dbReference>
<keyword evidence="3 7" id="KW-0808">Transferase</keyword>
<dbReference type="EC" id="2.7.7.41" evidence="7"/>
<comment type="similarity">
    <text evidence="2 7">Belongs to the CDS family.</text>
</comment>
<feature type="transmembrane region" description="Helical" evidence="8">
    <location>
        <begin position="198"/>
        <end position="216"/>
    </location>
</feature>
<keyword evidence="7 9" id="KW-0548">Nucleotidyltransferase</keyword>
<evidence type="ECO:0000256" key="5">
    <source>
        <dbReference type="ARBA" id="ARBA00022989"/>
    </source>
</evidence>
<feature type="transmembrane region" description="Helical" evidence="8">
    <location>
        <begin position="13"/>
        <end position="38"/>
    </location>
</feature>
<evidence type="ECO:0000256" key="7">
    <source>
        <dbReference type="RuleBase" id="RU003938"/>
    </source>
</evidence>
<accession>A0A1A8XKR4</accession>
<feature type="transmembrane region" description="Helical" evidence="8">
    <location>
        <begin position="50"/>
        <end position="69"/>
    </location>
</feature>
<evidence type="ECO:0000256" key="4">
    <source>
        <dbReference type="ARBA" id="ARBA00022692"/>
    </source>
</evidence>
<dbReference type="GO" id="GO:0009273">
    <property type="term" value="P:peptidoglycan-based cell wall biogenesis"/>
    <property type="evidence" value="ECO:0007669"/>
    <property type="project" value="TreeGrafter"/>
</dbReference>
<gene>
    <name evidence="9" type="ORF">ACCAA_200048</name>
</gene>
<keyword evidence="10" id="KW-1185">Reference proteome</keyword>
<dbReference type="STRING" id="1860102.ACCAA_200048"/>
<feature type="transmembrane region" description="Helical" evidence="8">
    <location>
        <begin position="166"/>
        <end position="186"/>
    </location>
</feature>
<keyword evidence="4 7" id="KW-0812">Transmembrane</keyword>
<feature type="transmembrane region" description="Helical" evidence="8">
    <location>
        <begin position="108"/>
        <end position="124"/>
    </location>
</feature>
<proteinExistence type="inferred from homology"/>
<dbReference type="AlphaFoldDB" id="A0A1A8XKR4"/>
<dbReference type="RefSeq" id="WP_186406454.1">
    <property type="nucleotide sequence ID" value="NZ_FLQX01000095.1"/>
</dbReference>
<comment type="subcellular location">
    <subcellularLocation>
        <location evidence="1">Membrane</location>
        <topology evidence="1">Multi-pass membrane protein</topology>
    </subcellularLocation>
</comment>
<dbReference type="PROSITE" id="PS01315">
    <property type="entry name" value="CDS"/>
    <property type="match status" value="1"/>
</dbReference>
<evidence type="ECO:0000256" key="2">
    <source>
        <dbReference type="ARBA" id="ARBA00010185"/>
    </source>
</evidence>
<dbReference type="GO" id="GO:0004605">
    <property type="term" value="F:phosphatidate cytidylyltransferase activity"/>
    <property type="evidence" value="ECO:0007669"/>
    <property type="project" value="UniProtKB-EC"/>
</dbReference>
<reference evidence="10" key="1">
    <citation type="submission" date="2016-06" db="EMBL/GenBank/DDBJ databases">
        <authorList>
            <person name="McIlroy S.J."/>
            <person name="Karst S.M."/>
            <person name="Albertsen M."/>
        </authorList>
    </citation>
    <scope>NUCLEOTIDE SEQUENCE [LARGE SCALE GENOMIC DNA]</scope>
</reference>
<keyword evidence="6 8" id="KW-0472">Membrane</keyword>
<keyword evidence="5 8" id="KW-1133">Transmembrane helix</keyword>
<feature type="transmembrane region" description="Helical" evidence="8">
    <location>
        <begin position="130"/>
        <end position="154"/>
    </location>
</feature>
<evidence type="ECO:0000313" key="10">
    <source>
        <dbReference type="Proteomes" id="UP000199169"/>
    </source>
</evidence>
<dbReference type="Pfam" id="PF01148">
    <property type="entry name" value="CTP_transf_1"/>
    <property type="match status" value="1"/>
</dbReference>